<evidence type="ECO:0000256" key="2">
    <source>
        <dbReference type="ARBA" id="ARBA00005995"/>
    </source>
</evidence>
<evidence type="ECO:0000313" key="9">
    <source>
        <dbReference type="Proteomes" id="UP000800039"/>
    </source>
</evidence>
<name>A0A9P4GUN0_9PLEO</name>
<organism evidence="8 9">
    <name type="scientific">Cucurbitaria berberidis CBS 394.84</name>
    <dbReference type="NCBI Taxonomy" id="1168544"/>
    <lineage>
        <taxon>Eukaryota</taxon>
        <taxon>Fungi</taxon>
        <taxon>Dikarya</taxon>
        <taxon>Ascomycota</taxon>
        <taxon>Pezizomycotina</taxon>
        <taxon>Dothideomycetes</taxon>
        <taxon>Pleosporomycetidae</taxon>
        <taxon>Pleosporales</taxon>
        <taxon>Pleosporineae</taxon>
        <taxon>Cucurbitariaceae</taxon>
        <taxon>Cucurbitaria</taxon>
    </lineage>
</organism>
<evidence type="ECO:0000256" key="1">
    <source>
        <dbReference type="ARBA" id="ARBA00001974"/>
    </source>
</evidence>
<reference evidence="8" key="1">
    <citation type="submission" date="2020-01" db="EMBL/GenBank/DDBJ databases">
        <authorList>
            <consortium name="DOE Joint Genome Institute"/>
            <person name="Haridas S."/>
            <person name="Albert R."/>
            <person name="Binder M."/>
            <person name="Bloem J."/>
            <person name="Labutti K."/>
            <person name="Salamov A."/>
            <person name="Andreopoulos B."/>
            <person name="Baker S.E."/>
            <person name="Barry K."/>
            <person name="Bills G."/>
            <person name="Bluhm B.H."/>
            <person name="Cannon C."/>
            <person name="Castanera R."/>
            <person name="Culley D.E."/>
            <person name="Daum C."/>
            <person name="Ezra D."/>
            <person name="Gonzalez J.B."/>
            <person name="Henrissat B."/>
            <person name="Kuo A."/>
            <person name="Liang C."/>
            <person name="Lipzen A."/>
            <person name="Lutzoni F."/>
            <person name="Magnuson J."/>
            <person name="Mondo S."/>
            <person name="Nolan M."/>
            <person name="Ohm R."/>
            <person name="Pangilinan J."/>
            <person name="Park H.-J."/>
            <person name="Ramirez L."/>
            <person name="Alfaro M."/>
            <person name="Sun H."/>
            <person name="Tritt A."/>
            <person name="Yoshinaga Y."/>
            <person name="Zwiers L.-H."/>
            <person name="Turgeon B.G."/>
            <person name="Goodwin S.B."/>
            <person name="Spatafora J.W."/>
            <person name="Crous P.W."/>
            <person name="Grigoriev I.V."/>
        </authorList>
    </citation>
    <scope>NUCLEOTIDE SEQUENCE</scope>
    <source>
        <strain evidence="8">CBS 394.84</strain>
    </source>
</reference>
<evidence type="ECO:0000313" key="8">
    <source>
        <dbReference type="EMBL" id="KAF1851637.1"/>
    </source>
</evidence>
<gene>
    <name evidence="8" type="ORF">K460DRAFT_324714</name>
</gene>
<dbReference type="PRINTS" id="PR00757">
    <property type="entry name" value="AMINEOXDASEF"/>
</dbReference>
<protein>
    <recommendedName>
        <fullName evidence="6">Amine oxidase</fullName>
        <ecNumber evidence="6">1.4.3.-</ecNumber>
    </recommendedName>
</protein>
<evidence type="ECO:0000259" key="7">
    <source>
        <dbReference type="Pfam" id="PF01593"/>
    </source>
</evidence>
<comment type="cofactor">
    <cofactor evidence="1 6">
        <name>FAD</name>
        <dbReference type="ChEBI" id="CHEBI:57692"/>
    </cofactor>
</comment>
<proteinExistence type="inferred from homology"/>
<dbReference type="Gene3D" id="6.10.140.1210">
    <property type="match status" value="1"/>
</dbReference>
<feature type="binding site" evidence="5">
    <location>
        <position position="278"/>
    </location>
    <ligand>
        <name>FAD</name>
        <dbReference type="ChEBI" id="CHEBI:57692"/>
    </ligand>
</feature>
<dbReference type="InterPro" id="IPR001613">
    <property type="entry name" value="Flavin_amine_oxidase"/>
</dbReference>
<dbReference type="PANTHER" id="PTHR43563">
    <property type="entry name" value="AMINE OXIDASE"/>
    <property type="match status" value="1"/>
</dbReference>
<comment type="caution">
    <text evidence="8">The sequence shown here is derived from an EMBL/GenBank/DDBJ whole genome shotgun (WGS) entry which is preliminary data.</text>
</comment>
<dbReference type="InterPro" id="IPR050703">
    <property type="entry name" value="Flavin_MAO"/>
</dbReference>
<dbReference type="Gene3D" id="3.90.660.10">
    <property type="match status" value="2"/>
</dbReference>
<dbReference type="Proteomes" id="UP000800039">
    <property type="component" value="Unassembled WGS sequence"/>
</dbReference>
<dbReference type="EC" id="1.4.3.-" evidence="6"/>
<dbReference type="GeneID" id="63847828"/>
<dbReference type="PANTHER" id="PTHR43563:SF1">
    <property type="entry name" value="AMINE OXIDASE [FLAVIN-CONTAINING] B"/>
    <property type="match status" value="1"/>
</dbReference>
<dbReference type="GO" id="GO:0097621">
    <property type="term" value="F:monoamine oxidase activity"/>
    <property type="evidence" value="ECO:0007669"/>
    <property type="project" value="UniProtKB-EC"/>
</dbReference>
<evidence type="ECO:0000256" key="4">
    <source>
        <dbReference type="ARBA" id="ARBA00048448"/>
    </source>
</evidence>
<dbReference type="InterPro" id="IPR002937">
    <property type="entry name" value="Amino_oxidase"/>
</dbReference>
<dbReference type="Gene3D" id="3.50.50.60">
    <property type="entry name" value="FAD/NAD(P)-binding domain"/>
    <property type="match status" value="2"/>
</dbReference>
<evidence type="ECO:0000256" key="6">
    <source>
        <dbReference type="RuleBase" id="RU362067"/>
    </source>
</evidence>
<evidence type="ECO:0000256" key="3">
    <source>
        <dbReference type="ARBA" id="ARBA00023002"/>
    </source>
</evidence>
<dbReference type="AlphaFoldDB" id="A0A9P4GUN0"/>
<dbReference type="EMBL" id="ML976614">
    <property type="protein sequence ID" value="KAF1851637.1"/>
    <property type="molecule type" value="Genomic_DNA"/>
</dbReference>
<dbReference type="RefSeq" id="XP_040794200.1">
    <property type="nucleotide sequence ID" value="XM_040930576.1"/>
</dbReference>
<keyword evidence="6" id="KW-0274">FAD</keyword>
<dbReference type="SUPFAM" id="SSF51905">
    <property type="entry name" value="FAD/NAD(P)-binding domain"/>
    <property type="match status" value="1"/>
</dbReference>
<accession>A0A9P4GUN0</accession>
<keyword evidence="9" id="KW-1185">Reference proteome</keyword>
<feature type="domain" description="Amine oxidase" evidence="7">
    <location>
        <begin position="49"/>
        <end position="482"/>
    </location>
</feature>
<keyword evidence="3 6" id="KW-0560">Oxidoreductase</keyword>
<keyword evidence="6" id="KW-0285">Flavoprotein</keyword>
<dbReference type="Pfam" id="PF01593">
    <property type="entry name" value="Amino_oxidase"/>
    <property type="match status" value="1"/>
</dbReference>
<feature type="binding site" evidence="5">
    <location>
        <position position="381"/>
    </location>
    <ligand>
        <name>substrate</name>
    </ligand>
</feature>
<dbReference type="InterPro" id="IPR036188">
    <property type="entry name" value="FAD/NAD-bd_sf"/>
</dbReference>
<comment type="similarity">
    <text evidence="2 6">Belongs to the flavin monoamine oxidase family.</text>
</comment>
<sequence>MATTDGQSWTPTEGLKRGLPCLGAISPPKFQVPGVHETLDVIVIGAGYAGLVAARDLTTQGKKTLLLEGRDRIGGRTWHGTLDGFNYEMGGTWIHWTMPHIYREVSLYGLNDDWIVSQQPGGKLDYATVVAGERRVDLTHDEEATIIVRIWGEFCNIDGNFAKDAMPYPFQGMRNRSAMTEIDQLSCRDRLNQIKHKFNDVEITVLESMLLQMGGGPIERMGLLDAIRWFALGGHTPLGLNAIALSTRLRSGQSTLHRKIFDHARCTGKLSYSFSTAVDRIEDRDGLVRVTSRNGQTWKARKVICTVPLNVLGDISFNPPLPTLKEQAIKEGSVQHCNKVHIDTEGADLLSYTAWASPGKGLVAALADNLTPAGDTHLVAFGPSPGSVGGIHLHEGVDQLKTAAEYIIPTDQKIKRLVYHDWDKDEFSKGTWCFLPPKFVSNYLDALNRPHGNVLFASADYSDGWRGWIDGAVQSGADSAKYAIEVLGSCNTLRL</sequence>
<comment type="catalytic activity">
    <reaction evidence="4">
        <text>a secondary aliphatic amine + O2 + H2O = a primary amine + an aldehyde + H2O2</text>
        <dbReference type="Rhea" id="RHEA:26414"/>
        <dbReference type="ChEBI" id="CHEBI:15377"/>
        <dbReference type="ChEBI" id="CHEBI:15379"/>
        <dbReference type="ChEBI" id="CHEBI:16240"/>
        <dbReference type="ChEBI" id="CHEBI:17478"/>
        <dbReference type="ChEBI" id="CHEBI:58855"/>
        <dbReference type="ChEBI" id="CHEBI:65296"/>
        <dbReference type="EC" id="1.4.3.4"/>
    </reaction>
</comment>
<evidence type="ECO:0000256" key="5">
    <source>
        <dbReference type="PIRSR" id="PIRSR601613-1"/>
    </source>
</evidence>
<dbReference type="OrthoDB" id="7777654at2759"/>